<accession>A0A6N6RFC6</accession>
<evidence type="ECO:0000256" key="5">
    <source>
        <dbReference type="ARBA" id="ARBA00022801"/>
    </source>
</evidence>
<protein>
    <submittedName>
        <fullName evidence="8">HAD hydrolase family protein</fullName>
    </submittedName>
</protein>
<feature type="binding site" evidence="7">
    <location>
        <position position="20"/>
    </location>
    <ligand>
        <name>substrate</name>
    </ligand>
</feature>
<keyword evidence="9" id="KW-1185">Reference proteome</keyword>
<dbReference type="PANTHER" id="PTHR21485">
    <property type="entry name" value="HAD SUPERFAMILY MEMBERS CMAS AND KDSC"/>
    <property type="match status" value="1"/>
</dbReference>
<dbReference type="SFLD" id="SFLDS00003">
    <property type="entry name" value="Haloacid_Dehalogenase"/>
    <property type="match status" value="1"/>
</dbReference>
<evidence type="ECO:0000313" key="8">
    <source>
        <dbReference type="EMBL" id="KAB2805449.1"/>
    </source>
</evidence>
<evidence type="ECO:0000256" key="4">
    <source>
        <dbReference type="ARBA" id="ARBA00022723"/>
    </source>
</evidence>
<name>A0A6N6RFC6_9FLAO</name>
<gene>
    <name evidence="8" type="ORF">F8C67_13430</name>
</gene>
<dbReference type="PANTHER" id="PTHR21485:SF3">
    <property type="entry name" value="N-ACYLNEURAMINATE CYTIDYLYLTRANSFERASE"/>
    <property type="match status" value="1"/>
</dbReference>
<dbReference type="NCBIfam" id="TIGR01670">
    <property type="entry name" value="KdsC-phosphatas"/>
    <property type="match status" value="1"/>
</dbReference>
<dbReference type="Gene3D" id="3.40.50.1000">
    <property type="entry name" value="HAD superfamily/HAD-like"/>
    <property type="match status" value="1"/>
</dbReference>
<dbReference type="OrthoDB" id="9805604at2"/>
<dbReference type="Proteomes" id="UP000468650">
    <property type="component" value="Unassembled WGS sequence"/>
</dbReference>
<dbReference type="InterPro" id="IPR010023">
    <property type="entry name" value="KdsC_fam"/>
</dbReference>
<feature type="binding site" evidence="7">
    <location>
        <position position="18"/>
    </location>
    <ligand>
        <name>Mg(2+)</name>
        <dbReference type="ChEBI" id="CHEBI:18420"/>
    </ligand>
</feature>
<comment type="cofactor">
    <cofactor evidence="1 7">
        <name>Mg(2+)</name>
        <dbReference type="ChEBI" id="CHEBI:18420"/>
    </cofactor>
</comment>
<evidence type="ECO:0000313" key="9">
    <source>
        <dbReference type="Proteomes" id="UP000468650"/>
    </source>
</evidence>
<dbReference type="GO" id="GO:0046872">
    <property type="term" value="F:metal ion binding"/>
    <property type="evidence" value="ECO:0007669"/>
    <property type="project" value="UniProtKB-KW"/>
</dbReference>
<sequence length="174" mass="19606">MKQNYKELLNHVTTFVFDVDGVLTDGSVLLIPGEQPYRAFNSKDGYALQLAMRKEYRIAIITGGRSEAVRERMQGLGVKDIWMGASDKKEAMEELFLMYDLKREEVLYMGDDIPDFEVLQMAGVACTPADGAPEIKAICDYVSQKAGGKGCVRDIIEQTLKVQDNWMKDGDHTW</sequence>
<dbReference type="PIRSF" id="PIRSF006118">
    <property type="entry name" value="KDO8-P_Ptase"/>
    <property type="match status" value="1"/>
</dbReference>
<evidence type="ECO:0000256" key="1">
    <source>
        <dbReference type="ARBA" id="ARBA00001946"/>
    </source>
</evidence>
<reference evidence="8 9" key="1">
    <citation type="submission" date="2019-09" db="EMBL/GenBank/DDBJ databases">
        <title>Genomes of family Cryomorphaceae.</title>
        <authorList>
            <person name="Bowman J.P."/>
        </authorList>
    </citation>
    <scope>NUCLEOTIDE SEQUENCE [LARGE SCALE GENOMIC DNA]</scope>
    <source>
        <strain evidence="8 9">LMG 25704</strain>
    </source>
</reference>
<organism evidence="8 9">
    <name type="scientific">Phaeocystidibacter luteus</name>
    <dbReference type="NCBI Taxonomy" id="911197"/>
    <lineage>
        <taxon>Bacteria</taxon>
        <taxon>Pseudomonadati</taxon>
        <taxon>Bacteroidota</taxon>
        <taxon>Flavobacteriia</taxon>
        <taxon>Flavobacteriales</taxon>
        <taxon>Phaeocystidibacteraceae</taxon>
        <taxon>Phaeocystidibacter</taxon>
    </lineage>
</organism>
<dbReference type="GO" id="GO:0016788">
    <property type="term" value="F:hydrolase activity, acting on ester bonds"/>
    <property type="evidence" value="ECO:0007669"/>
    <property type="project" value="InterPro"/>
</dbReference>
<dbReference type="EMBL" id="WBVO01000014">
    <property type="protein sequence ID" value="KAB2805449.1"/>
    <property type="molecule type" value="Genomic_DNA"/>
</dbReference>
<evidence type="ECO:0000256" key="6">
    <source>
        <dbReference type="ARBA" id="ARBA00022842"/>
    </source>
</evidence>
<comment type="caution">
    <text evidence="8">The sequence shown here is derived from an EMBL/GenBank/DDBJ whole genome shotgun (WGS) entry which is preliminary data.</text>
</comment>
<dbReference type="SFLD" id="SFLDG01138">
    <property type="entry name" value="C1.6.2:_Deoxy-d-mannose-octulo"/>
    <property type="match status" value="1"/>
</dbReference>
<dbReference type="SFLD" id="SFLDG01136">
    <property type="entry name" value="C1.6:_Phosphoserine_Phosphatas"/>
    <property type="match status" value="1"/>
</dbReference>
<feature type="binding site" evidence="7">
    <location>
        <position position="111"/>
    </location>
    <ligand>
        <name>Mg(2+)</name>
        <dbReference type="ChEBI" id="CHEBI:18420"/>
    </ligand>
</feature>
<keyword evidence="6 7" id="KW-0460">Magnesium</keyword>
<dbReference type="InterPro" id="IPR036412">
    <property type="entry name" value="HAD-like_sf"/>
</dbReference>
<comment type="similarity">
    <text evidence="2">Belongs to the KdsC family.</text>
</comment>
<dbReference type="GO" id="GO:0008781">
    <property type="term" value="F:N-acylneuraminate cytidylyltransferase activity"/>
    <property type="evidence" value="ECO:0007669"/>
    <property type="project" value="TreeGrafter"/>
</dbReference>
<dbReference type="RefSeq" id="WP_151668382.1">
    <property type="nucleotide sequence ID" value="NZ_WBVO01000014.1"/>
</dbReference>
<evidence type="ECO:0000256" key="7">
    <source>
        <dbReference type="PIRSR" id="PIRSR006118-2"/>
    </source>
</evidence>
<keyword evidence="4 7" id="KW-0479">Metal-binding</keyword>
<dbReference type="SUPFAM" id="SSF56784">
    <property type="entry name" value="HAD-like"/>
    <property type="match status" value="1"/>
</dbReference>
<keyword evidence="5 8" id="KW-0378">Hydrolase</keyword>
<comment type="subunit">
    <text evidence="3">Homotetramer.</text>
</comment>
<dbReference type="AlphaFoldDB" id="A0A6N6RFC6"/>
<dbReference type="FunFam" id="3.40.50.1000:FF:000029">
    <property type="entry name" value="3-deoxy-D-manno-octulosonate 8-phosphate phosphatase KdsC"/>
    <property type="match status" value="1"/>
</dbReference>
<proteinExistence type="inferred from homology"/>
<evidence type="ECO:0000256" key="2">
    <source>
        <dbReference type="ARBA" id="ARBA00005893"/>
    </source>
</evidence>
<dbReference type="Pfam" id="PF08282">
    <property type="entry name" value="Hydrolase_3"/>
    <property type="match status" value="1"/>
</dbReference>
<dbReference type="InterPro" id="IPR050793">
    <property type="entry name" value="CMP-NeuNAc_synthase"/>
</dbReference>
<dbReference type="InterPro" id="IPR023214">
    <property type="entry name" value="HAD_sf"/>
</dbReference>
<evidence type="ECO:0000256" key="3">
    <source>
        <dbReference type="ARBA" id="ARBA00011881"/>
    </source>
</evidence>